<protein>
    <submittedName>
        <fullName evidence="1">Uncharacterized protein</fullName>
    </submittedName>
</protein>
<comment type="caution">
    <text evidence="1">The sequence shown here is derived from an EMBL/GenBank/DDBJ whole genome shotgun (WGS) entry which is preliminary data.</text>
</comment>
<dbReference type="EMBL" id="CM056815">
    <property type="protein sequence ID" value="KAJ8630508.1"/>
    <property type="molecule type" value="Genomic_DNA"/>
</dbReference>
<sequence>MLEKIRLMLMNRLVEQGKIVATSTGILCPNIQNKLEKLKAKSASFIPHWNGKDKFEVVGMHGDQFVVNVTDRTCSCQLWDITGIPCKHVTPSQFRPPLQSSFGSGIGRSAVSSGPPPPAQIPVGPVHRAPRPPSQIPVGPLPRARRPPGQIPVGPVPRAPRPPAHIPVAPASRAPRPPSHIPVVRLSPTTTSSSMGFCSSSTISAQRAAVPVLRGPSPTTSSMGVYSSSSISTTVNVASQVQQPRGARLSKVELRRIRNHIGN</sequence>
<reference evidence="1 2" key="1">
    <citation type="journal article" date="2022" name="Hortic Res">
        <title>A haplotype resolved chromosomal level avocado genome allows analysis of novel avocado genes.</title>
        <authorList>
            <person name="Nath O."/>
            <person name="Fletcher S.J."/>
            <person name="Hayward A."/>
            <person name="Shaw L.M."/>
            <person name="Masouleh A.K."/>
            <person name="Furtado A."/>
            <person name="Henry R.J."/>
            <person name="Mitter N."/>
        </authorList>
    </citation>
    <scope>NUCLEOTIDE SEQUENCE [LARGE SCALE GENOMIC DNA]</scope>
    <source>
        <strain evidence="2">cv. Hass</strain>
    </source>
</reference>
<accession>A0ACC2LBQ2</accession>
<evidence type="ECO:0000313" key="2">
    <source>
        <dbReference type="Proteomes" id="UP001234297"/>
    </source>
</evidence>
<evidence type="ECO:0000313" key="1">
    <source>
        <dbReference type="EMBL" id="KAJ8630508.1"/>
    </source>
</evidence>
<organism evidence="1 2">
    <name type="scientific">Persea americana</name>
    <name type="common">Avocado</name>
    <dbReference type="NCBI Taxonomy" id="3435"/>
    <lineage>
        <taxon>Eukaryota</taxon>
        <taxon>Viridiplantae</taxon>
        <taxon>Streptophyta</taxon>
        <taxon>Embryophyta</taxon>
        <taxon>Tracheophyta</taxon>
        <taxon>Spermatophyta</taxon>
        <taxon>Magnoliopsida</taxon>
        <taxon>Magnoliidae</taxon>
        <taxon>Laurales</taxon>
        <taxon>Lauraceae</taxon>
        <taxon>Persea</taxon>
    </lineage>
</organism>
<keyword evidence="2" id="KW-1185">Reference proteome</keyword>
<gene>
    <name evidence="1" type="ORF">MRB53_023831</name>
</gene>
<name>A0ACC2LBQ2_PERAE</name>
<proteinExistence type="predicted"/>
<dbReference type="Proteomes" id="UP001234297">
    <property type="component" value="Chromosome 7"/>
</dbReference>